<keyword evidence="11 16" id="KW-0010">Activator</keyword>
<keyword evidence="20" id="KW-1185">Reference proteome</keyword>
<evidence type="ECO:0000256" key="15">
    <source>
        <dbReference type="PROSITE-ProRule" id="PRU00169"/>
    </source>
</evidence>
<evidence type="ECO:0000256" key="8">
    <source>
        <dbReference type="ARBA" id="ARBA00023012"/>
    </source>
</evidence>
<feature type="domain" description="Sigma-54 factor interaction" evidence="17">
    <location>
        <begin position="140"/>
        <end position="368"/>
    </location>
</feature>
<dbReference type="InterPro" id="IPR058031">
    <property type="entry name" value="AAA_lid_NorR"/>
</dbReference>
<dbReference type="Gene3D" id="3.40.50.300">
    <property type="entry name" value="P-loop containing nucleotide triphosphate hydrolases"/>
    <property type="match status" value="1"/>
</dbReference>
<keyword evidence="8 16" id="KW-0902">Two-component regulatory system</keyword>
<dbReference type="SUPFAM" id="SSF52172">
    <property type="entry name" value="CheY-like"/>
    <property type="match status" value="1"/>
</dbReference>
<dbReference type="InterPro" id="IPR002197">
    <property type="entry name" value="HTH_Fis"/>
</dbReference>
<dbReference type="PROSITE" id="PS50045">
    <property type="entry name" value="SIGMA54_INTERACT_4"/>
    <property type="match status" value="1"/>
</dbReference>
<keyword evidence="5 15" id="KW-0597">Phosphoprotein</keyword>
<dbReference type="Proteomes" id="UP001215503">
    <property type="component" value="Unassembled WGS sequence"/>
</dbReference>
<dbReference type="EMBL" id="JARHUD010000005">
    <property type="protein sequence ID" value="MDF2096178.1"/>
    <property type="molecule type" value="Genomic_DNA"/>
</dbReference>
<dbReference type="InterPro" id="IPR002078">
    <property type="entry name" value="Sigma_54_int"/>
</dbReference>
<evidence type="ECO:0000256" key="10">
    <source>
        <dbReference type="ARBA" id="ARBA00023125"/>
    </source>
</evidence>
<dbReference type="CDD" id="cd19928">
    <property type="entry name" value="REC_RcNtrC-like"/>
    <property type="match status" value="1"/>
</dbReference>
<evidence type="ECO:0000313" key="19">
    <source>
        <dbReference type="EMBL" id="MDF2096178.1"/>
    </source>
</evidence>
<dbReference type="PANTHER" id="PTHR32071">
    <property type="entry name" value="TRANSCRIPTIONAL REGULATORY PROTEIN"/>
    <property type="match status" value="1"/>
</dbReference>
<evidence type="ECO:0000256" key="11">
    <source>
        <dbReference type="ARBA" id="ARBA00023159"/>
    </source>
</evidence>
<keyword evidence="4 16" id="KW-0678">Repressor</keyword>
<dbReference type="InterPro" id="IPR027417">
    <property type="entry name" value="P-loop_NTPase"/>
</dbReference>
<keyword evidence="10 16" id="KW-0238">DNA-binding</keyword>
<dbReference type="InterPro" id="IPR001789">
    <property type="entry name" value="Sig_transdc_resp-reg_receiver"/>
</dbReference>
<evidence type="ECO:0000256" key="1">
    <source>
        <dbReference type="ARBA" id="ARBA00004496"/>
    </source>
</evidence>
<evidence type="ECO:0000256" key="13">
    <source>
        <dbReference type="ARBA" id="ARBA00023231"/>
    </source>
</evidence>
<dbReference type="NCBIfam" id="TIGR01818">
    <property type="entry name" value="ntrC"/>
    <property type="match status" value="1"/>
</dbReference>
<accession>A0ABT5YMK1</accession>
<organism evidence="19 20">
    <name type="scientific">Aquibaculum arenosum</name>
    <dbReference type="NCBI Taxonomy" id="3032591"/>
    <lineage>
        <taxon>Bacteria</taxon>
        <taxon>Pseudomonadati</taxon>
        <taxon>Pseudomonadota</taxon>
        <taxon>Alphaproteobacteria</taxon>
        <taxon>Rhodospirillales</taxon>
        <taxon>Rhodovibrionaceae</taxon>
        <taxon>Aquibaculum</taxon>
    </lineage>
</organism>
<sequence length="479" mass="53432">MSKGTILVADDDRAIRTVLSQALGREDYLVRATGNAATLWQWVQEGEGDLVITDVVMPDESGLDLIPRIKRLRPRLRILVMSAQNTLLTAVKATERGAFEYLPKPFDLRELLQVVERALSDSPDQADGQGAAAEEEQLPLIGRSPAMQDVYRVLARLMTTDLTTIVHGESGTGKELVARALHDYGKRRHGPFVALNMAAIPRELIESELFGHERGAFTGAGQRYAGRFEQAAGGTLFLDEIGDMPLEAQTRLLRVLQEGEFTTVGGRAPIRADVRIVAATHRDLRQMVRSGQFREDLYYRLSVVPVRLPPLRERAEDVPELVRHFLNEIQREGLPSKQLDSAALDYLKRYRWPGNVRELENLVRRLGALYSQEIIGVDIVRAELSEATEEPRETAAGDGSLGQTVERLLTEYFETHAGSLPARGLYDRVLREVEKPLLELTLAATQGNQLKAADVLGLNRNTLRKKIRELGIEVVRGVK</sequence>
<evidence type="ECO:0000256" key="12">
    <source>
        <dbReference type="ARBA" id="ARBA00023163"/>
    </source>
</evidence>
<dbReference type="SMART" id="SM00382">
    <property type="entry name" value="AAA"/>
    <property type="match status" value="1"/>
</dbReference>
<reference evidence="19 20" key="1">
    <citation type="submission" date="2023-03" db="EMBL/GenBank/DDBJ databases">
        <title>Fodinicurvata sp. CAU 1616 isolated from sea sendiment.</title>
        <authorList>
            <person name="Kim W."/>
        </authorList>
    </citation>
    <scope>NUCLEOTIDE SEQUENCE [LARGE SCALE GENOMIC DNA]</scope>
    <source>
        <strain evidence="19 20">CAU 1616</strain>
    </source>
</reference>
<dbReference type="Pfam" id="PF00158">
    <property type="entry name" value="Sigma54_activat"/>
    <property type="match status" value="1"/>
</dbReference>
<name>A0ABT5YMK1_9PROT</name>
<dbReference type="Pfam" id="PF00072">
    <property type="entry name" value="Response_reg"/>
    <property type="match status" value="1"/>
</dbReference>
<evidence type="ECO:0000256" key="3">
    <source>
        <dbReference type="ARBA" id="ARBA00022490"/>
    </source>
</evidence>
<dbReference type="SMART" id="SM00448">
    <property type="entry name" value="REC"/>
    <property type="match status" value="1"/>
</dbReference>
<proteinExistence type="predicted"/>
<protein>
    <recommendedName>
        <fullName evidence="2 16">DNA-binding transcriptional regulator NtrC</fullName>
    </recommendedName>
    <alternativeName>
        <fullName evidence="16">Nitrogen regulation protein NR(I)</fullName>
    </alternativeName>
</protein>
<dbReference type="InterPro" id="IPR025943">
    <property type="entry name" value="Sigma_54_int_dom_ATP-bd_2"/>
</dbReference>
<evidence type="ECO:0000256" key="2">
    <source>
        <dbReference type="ARBA" id="ARBA00019059"/>
    </source>
</evidence>
<dbReference type="Gene3D" id="1.10.10.60">
    <property type="entry name" value="Homeodomain-like"/>
    <property type="match status" value="1"/>
</dbReference>
<gene>
    <name evidence="16 19" type="primary">ntrC</name>
    <name evidence="19" type="ORF">P2G67_09345</name>
</gene>
<comment type="function">
    <text evidence="14 16">Member of the two-component regulatory system NtrB/NtrC, which controls expression of the nitrogen-regulated (ntr) genes in response to nitrogen limitation. Phosphorylated NtrC binds directly to DNA and stimulates the formation of open promoter-sigma54-RNA polymerase complexes.</text>
</comment>
<dbReference type="PROSITE" id="PS00688">
    <property type="entry name" value="SIGMA54_INTERACT_3"/>
    <property type="match status" value="1"/>
</dbReference>
<dbReference type="Gene3D" id="3.40.50.2300">
    <property type="match status" value="1"/>
</dbReference>
<evidence type="ECO:0000313" key="20">
    <source>
        <dbReference type="Proteomes" id="UP001215503"/>
    </source>
</evidence>
<dbReference type="SUPFAM" id="SSF52540">
    <property type="entry name" value="P-loop containing nucleoside triphosphate hydrolases"/>
    <property type="match status" value="1"/>
</dbReference>
<dbReference type="InterPro" id="IPR011006">
    <property type="entry name" value="CheY-like_superfamily"/>
</dbReference>
<dbReference type="PRINTS" id="PR01590">
    <property type="entry name" value="HTHFIS"/>
</dbReference>
<keyword evidence="13 16" id="KW-0535">Nitrogen fixation</keyword>
<comment type="caution">
    <text evidence="19">The sequence shown here is derived from an EMBL/GenBank/DDBJ whole genome shotgun (WGS) entry which is preliminary data.</text>
</comment>
<keyword evidence="3 16" id="KW-0963">Cytoplasm</keyword>
<evidence type="ECO:0000256" key="7">
    <source>
        <dbReference type="ARBA" id="ARBA00022840"/>
    </source>
</evidence>
<dbReference type="PROSITE" id="PS00676">
    <property type="entry name" value="SIGMA54_INTERACT_2"/>
    <property type="match status" value="1"/>
</dbReference>
<feature type="modified residue" description="4-aspartylphosphate" evidence="15">
    <location>
        <position position="54"/>
    </location>
</feature>
<dbReference type="InterPro" id="IPR025944">
    <property type="entry name" value="Sigma_54_int_dom_CS"/>
</dbReference>
<keyword evidence="12 16" id="KW-0804">Transcription</keyword>
<evidence type="ECO:0000256" key="16">
    <source>
        <dbReference type="RuleBase" id="RU365013"/>
    </source>
</evidence>
<dbReference type="Pfam" id="PF25601">
    <property type="entry name" value="AAA_lid_14"/>
    <property type="match status" value="1"/>
</dbReference>
<dbReference type="Pfam" id="PF02954">
    <property type="entry name" value="HTH_8"/>
    <property type="match status" value="1"/>
</dbReference>
<dbReference type="SUPFAM" id="SSF46689">
    <property type="entry name" value="Homeodomain-like"/>
    <property type="match status" value="1"/>
</dbReference>
<dbReference type="PROSITE" id="PS50110">
    <property type="entry name" value="RESPONSE_REGULATORY"/>
    <property type="match status" value="1"/>
</dbReference>
<evidence type="ECO:0000256" key="6">
    <source>
        <dbReference type="ARBA" id="ARBA00022741"/>
    </source>
</evidence>
<evidence type="ECO:0000256" key="5">
    <source>
        <dbReference type="ARBA" id="ARBA00022553"/>
    </source>
</evidence>
<dbReference type="CDD" id="cd00009">
    <property type="entry name" value="AAA"/>
    <property type="match status" value="1"/>
</dbReference>
<comment type="subcellular location">
    <subcellularLocation>
        <location evidence="1 16">Cytoplasm</location>
    </subcellularLocation>
</comment>
<keyword evidence="9 16" id="KW-0805">Transcription regulation</keyword>
<feature type="domain" description="Response regulatory" evidence="18">
    <location>
        <begin position="5"/>
        <end position="119"/>
    </location>
</feature>
<evidence type="ECO:0000259" key="18">
    <source>
        <dbReference type="PROSITE" id="PS50110"/>
    </source>
</evidence>
<dbReference type="Gene3D" id="1.10.8.60">
    <property type="match status" value="1"/>
</dbReference>
<dbReference type="PANTHER" id="PTHR32071:SF95">
    <property type="entry name" value="DNA-BINDING TRANSCRIPTIONAL REGULATOR NTRC"/>
    <property type="match status" value="1"/>
</dbReference>
<dbReference type="InterPro" id="IPR009057">
    <property type="entry name" value="Homeodomain-like_sf"/>
</dbReference>
<dbReference type="InterPro" id="IPR010114">
    <property type="entry name" value="Transcript_reg_NtrC"/>
</dbReference>
<keyword evidence="7 16" id="KW-0067">ATP-binding</keyword>
<evidence type="ECO:0000256" key="14">
    <source>
        <dbReference type="ARBA" id="ARBA00043886"/>
    </source>
</evidence>
<keyword evidence="6 16" id="KW-0547">Nucleotide-binding</keyword>
<evidence type="ECO:0000256" key="9">
    <source>
        <dbReference type="ARBA" id="ARBA00023015"/>
    </source>
</evidence>
<dbReference type="InterPro" id="IPR003593">
    <property type="entry name" value="AAA+_ATPase"/>
</dbReference>
<dbReference type="RefSeq" id="WP_275822346.1">
    <property type="nucleotide sequence ID" value="NZ_JARHUD010000005.1"/>
</dbReference>
<evidence type="ECO:0000259" key="17">
    <source>
        <dbReference type="PROSITE" id="PS50045"/>
    </source>
</evidence>
<evidence type="ECO:0000256" key="4">
    <source>
        <dbReference type="ARBA" id="ARBA00022491"/>
    </source>
</evidence>